<dbReference type="CDD" id="cd05402">
    <property type="entry name" value="NT_PAP_TUTase"/>
    <property type="match status" value="1"/>
</dbReference>
<sequence>MNNGSNFIPNGLVSSEVPFVAKVLNQKRWSQVEGRTRELLTHIQPNHMSEAHRNAVVSYLRSLIMKTVPCQVFPFGSVPSKTYLPDGDIDLTAFSDDQHSEDSLIQDIHRILEREEKNQDSQFQVKEVKHIRAKVNIIKCLVENFVVDISFNQIGGLGTLCFIEEVDNLIDQNHLLKRSIILIKAWCFYESRILGSHHGLISTYALETLVIYVFHVYNNTFAGPLEVLFRFLDFFSKFDWSKYCISFRGPVPIRSLPNLKAEPPRKDCRKLLLTQQFLNACESNYGVLCSSKELNEKPFVSKYISIVDPLLANNNIGGSVRKGNFCRIKSAITLGAKRIERLLACSEDNLIAEFDLFFKNTWERNGNGYWIDALTYNLYRRNKNVTTSREHYGSHGIYQNPSNHSEESKQMLETSDEFAASQTWRSKNGSIFTGTMAFDMQHNNALANTGQSPLCSSYEVHDTPCFPGFYSSSEFGRLYSEASIHHYYKTRISSEKYQPFGQISYDWRNEYEDGPQNTSSDYYCEYDLGFNDENFCPVDESMLMQQEKFGVPYFNEYLPPHVLASGYMHENSFGLFREDAPSFEYFPEYNMPHYHNTAPFPSEWFPARPLYDGEFVEPFDYSVLVPHSDHRRQMAINNGSSSGNSSWQTCASRYTPKDDLVTNEQKWLARERNSENPPDSRIINKDVNSRATESSWKTSRAGGVNENWVGQSTIGTDLRENTTTEAINSDFQALQLGNKLPMTVRNSSIPHYAPVLVGPSSSRQGTVDDQRFRPLADGSSRPSFQVPTMFPFYDLPTQTETTFAATNDVGMTHAGLGNLYPPESSVSSHFAQDVTNTSHDTAASSGYFVNEGYDILDSDFLSYWLNLQYGRFCKNQIPKEAFPPSSTLPMHLRAQFAGHRKPQRIMNIMEHVQTPVPVMPYGDVPPLHGDTNERVGFWLPRTSDGTGTYFPKPNPSSYYQFQPRFCKKKRLPLRKYIENPKYGKKDNHSERDENLHLNSKERFPRYGQFYGKFEKPGSSESSHRGESSPSGTSEVEKSGRDSKSTSAQEPSSPKYVWVRHEENPITKRR</sequence>
<dbReference type="SUPFAM" id="SSF81631">
    <property type="entry name" value="PAP/OAS1 substrate-binding domain"/>
    <property type="match status" value="1"/>
</dbReference>
<feature type="compositionally biased region" description="Basic and acidic residues" evidence="1">
    <location>
        <begin position="1012"/>
        <end position="1026"/>
    </location>
</feature>
<protein>
    <recommendedName>
        <fullName evidence="6">Polymerase nucleotidyl transferase domain-containing protein</fullName>
    </recommendedName>
</protein>
<dbReference type="Gene3D" id="3.30.460.10">
    <property type="entry name" value="Beta Polymerase, domain 2"/>
    <property type="match status" value="1"/>
</dbReference>
<dbReference type="InterPro" id="IPR058921">
    <property type="entry name" value="PAP/OAS1-rel"/>
</dbReference>
<feature type="domain" description="PAP/OAS1 substrate-binding-related" evidence="3">
    <location>
        <begin position="170"/>
        <end position="362"/>
    </location>
</feature>
<evidence type="ECO:0000313" key="5">
    <source>
        <dbReference type="Proteomes" id="UP001374584"/>
    </source>
</evidence>
<dbReference type="EMBL" id="JAYMYR010000007">
    <property type="protein sequence ID" value="KAK7353329.1"/>
    <property type="molecule type" value="Genomic_DNA"/>
</dbReference>
<feature type="compositionally biased region" description="Basic and acidic residues" evidence="1">
    <location>
        <begin position="1058"/>
        <end position="1069"/>
    </location>
</feature>
<organism evidence="4 5">
    <name type="scientific">Phaseolus coccineus</name>
    <name type="common">Scarlet runner bean</name>
    <name type="synonym">Phaseolus multiflorus</name>
    <dbReference type="NCBI Taxonomy" id="3886"/>
    <lineage>
        <taxon>Eukaryota</taxon>
        <taxon>Viridiplantae</taxon>
        <taxon>Streptophyta</taxon>
        <taxon>Embryophyta</taxon>
        <taxon>Tracheophyta</taxon>
        <taxon>Spermatophyta</taxon>
        <taxon>Magnoliopsida</taxon>
        <taxon>eudicotyledons</taxon>
        <taxon>Gunneridae</taxon>
        <taxon>Pentapetalae</taxon>
        <taxon>rosids</taxon>
        <taxon>fabids</taxon>
        <taxon>Fabales</taxon>
        <taxon>Fabaceae</taxon>
        <taxon>Papilionoideae</taxon>
        <taxon>50 kb inversion clade</taxon>
        <taxon>NPAAA clade</taxon>
        <taxon>indigoferoid/millettioid clade</taxon>
        <taxon>Phaseoleae</taxon>
        <taxon>Phaseolus</taxon>
    </lineage>
</organism>
<feature type="compositionally biased region" description="Basic and acidic residues" evidence="1">
    <location>
        <begin position="1034"/>
        <end position="1043"/>
    </location>
</feature>
<evidence type="ECO:0000313" key="4">
    <source>
        <dbReference type="EMBL" id="KAK7353329.1"/>
    </source>
</evidence>
<proteinExistence type="predicted"/>
<dbReference type="Proteomes" id="UP001374584">
    <property type="component" value="Unassembled WGS sequence"/>
</dbReference>
<accession>A0AAN9R013</accession>
<dbReference type="InterPro" id="IPR058920">
    <property type="entry name" value="PAP-OAS1-bd-rel"/>
</dbReference>
<keyword evidence="5" id="KW-1185">Reference proteome</keyword>
<dbReference type="Gene3D" id="1.10.1410.10">
    <property type="match status" value="1"/>
</dbReference>
<dbReference type="SUPFAM" id="SSF81301">
    <property type="entry name" value="Nucleotidyltransferase"/>
    <property type="match status" value="1"/>
</dbReference>
<dbReference type="PANTHER" id="PTHR45979">
    <property type="entry name" value="PAP/OAS1 SUBSTRATE-BINDING DOMAIN SUPERFAMILY"/>
    <property type="match status" value="1"/>
</dbReference>
<feature type="compositionally biased region" description="Basic and acidic residues" evidence="1">
    <location>
        <begin position="977"/>
        <end position="1004"/>
    </location>
</feature>
<dbReference type="InterPro" id="IPR054708">
    <property type="entry name" value="MTPAP-like_central"/>
</dbReference>
<comment type="caution">
    <text evidence="4">The sequence shown here is derived from an EMBL/GenBank/DDBJ whole genome shotgun (WGS) entry which is preliminary data.</text>
</comment>
<dbReference type="AlphaFoldDB" id="A0AAN9R013"/>
<evidence type="ECO:0000259" key="2">
    <source>
        <dbReference type="Pfam" id="PF22600"/>
    </source>
</evidence>
<dbReference type="Pfam" id="PF22600">
    <property type="entry name" value="MTPAP-like_central"/>
    <property type="match status" value="1"/>
</dbReference>
<gene>
    <name evidence="4" type="ORF">VNO80_18774</name>
</gene>
<reference evidence="4 5" key="1">
    <citation type="submission" date="2024-01" db="EMBL/GenBank/DDBJ databases">
        <title>The genomes of 5 underutilized Papilionoideae crops provide insights into root nodulation and disease resistanc.</title>
        <authorList>
            <person name="Jiang F."/>
        </authorList>
    </citation>
    <scope>NUCLEOTIDE SEQUENCE [LARGE SCALE GENOMIC DNA]</scope>
    <source>
        <strain evidence="4">JINMINGXINNONG_FW02</strain>
        <tissue evidence="4">Leaves</tissue>
    </source>
</reference>
<feature type="region of interest" description="Disordered" evidence="1">
    <location>
        <begin position="977"/>
        <end position="1069"/>
    </location>
</feature>
<feature type="domain" description="Poly(A) RNA polymerase mitochondrial-like central palm" evidence="2">
    <location>
        <begin position="36"/>
        <end position="157"/>
    </location>
</feature>
<evidence type="ECO:0008006" key="6">
    <source>
        <dbReference type="Google" id="ProtNLM"/>
    </source>
</evidence>
<dbReference type="Pfam" id="PF26180">
    <property type="entry name" value="PAP-OAS1"/>
    <property type="match status" value="1"/>
</dbReference>
<evidence type="ECO:0000256" key="1">
    <source>
        <dbReference type="SAM" id="MobiDB-lite"/>
    </source>
</evidence>
<name>A0AAN9R013_PHACN</name>
<dbReference type="PANTHER" id="PTHR45979:SF30">
    <property type="entry name" value="NUCLEOTIDYLTRANSFERASE"/>
    <property type="match status" value="1"/>
</dbReference>
<dbReference type="InterPro" id="IPR043519">
    <property type="entry name" value="NT_sf"/>
</dbReference>
<evidence type="ECO:0000259" key="3">
    <source>
        <dbReference type="Pfam" id="PF26180"/>
    </source>
</evidence>